<dbReference type="OMA" id="RFYQTKV"/>
<dbReference type="GO" id="GO:0003730">
    <property type="term" value="F:mRNA 3'-UTR binding"/>
    <property type="evidence" value="ECO:0007669"/>
    <property type="project" value="TreeGrafter"/>
</dbReference>
<proteinExistence type="inferred from homology"/>
<dbReference type="InterPro" id="IPR006084">
    <property type="entry name" value="XPG/Rad2"/>
</dbReference>
<dbReference type="Proteomes" id="UP000184546">
    <property type="component" value="Unassembled WGS sequence"/>
</dbReference>
<feature type="domain" description="XPG N-terminal" evidence="3">
    <location>
        <begin position="1"/>
        <end position="99"/>
    </location>
</feature>
<protein>
    <recommendedName>
        <fullName evidence="3">XPG N-terminal domain-containing protein</fullName>
    </recommendedName>
</protein>
<dbReference type="STRING" id="690307.A0A1L9WRQ1"/>
<sequence length="721" mass="81264">MPIRPLDEWASTRTQSLPLAALKGAVVGIDASHYISQHLVQPSSREPLLVALGGFPFALKNTIEKELQVFKDLGIACVFVFNGLDFGKKDQRPQVQQEAVRAFEQAWDLYDQQQADQVVDAFSSAGTPRPDSLYRFLQRILHQNGVDYIVAPYSAAAQLAYLTKGPNPLIDAVCGSSETFLFDVDKLITRIDIDPAQFFWINKQTCQEQLGGLSNEQFLDFCLVLGSTFLPIFPIFENPLNPGKGAIVRDAVPMFNIAGRSALTLCAQFEEDRRMQELQYTDRYKRALMTVKHHVYIDVDGRVGPMDAENVSSDMHELIGQRLPEELYFYLSKGVLGPDVPNYLTSGEVSVSLPLGVEDTEIYRQVAGSTLTPVRTQAMCLLSHSLHRFYQTKEITVRTWYDENSQSKINLKTLPSVKETIQAWKIRTAQLPENLKKLRASTGRFKFAVQSLKDSDFSSKTQSARDAQLLTTQDEILANVYWRFLQLRGYIDEKHQLTPWGVCLEQALSVLDPVDSLEEATFLAIEMIRFGLLNSKQWFSHVSGGPMRGSDEDKSFNMLVSRVACIAKLQHKSIGYSGPLSRQLLCYRSLISEVRSTLRNLIEVVLAGLLLSGDAERDRKDWGDLSAKLPFIDDNDCGLGIAVRTYLDDLPLQADPTSPEARAEVKAKGKEWFQHSDSFTGNLDMAFKLWDAVYRASQNAGREFKDGNKWEEANRWLAERR</sequence>
<dbReference type="Pfam" id="PF12247">
    <property type="entry name" value="MKT1_N"/>
    <property type="match status" value="1"/>
</dbReference>
<dbReference type="InterPro" id="IPR022040">
    <property type="entry name" value="MKT1_N"/>
</dbReference>
<dbReference type="GeneID" id="30979264"/>
<dbReference type="InterPro" id="IPR029060">
    <property type="entry name" value="PIN-like_dom_sf"/>
</dbReference>
<dbReference type="AlphaFoldDB" id="A0A1L9WRQ1"/>
<evidence type="ECO:0000256" key="2">
    <source>
        <dbReference type="ARBA" id="ARBA00024023"/>
    </source>
</evidence>
<dbReference type="Pfam" id="PF00752">
    <property type="entry name" value="XPG_N"/>
    <property type="match status" value="1"/>
</dbReference>
<organism evidence="4 5">
    <name type="scientific">Aspergillus aculeatus (strain ATCC 16872 / CBS 172.66 / WB 5094)</name>
    <dbReference type="NCBI Taxonomy" id="690307"/>
    <lineage>
        <taxon>Eukaryota</taxon>
        <taxon>Fungi</taxon>
        <taxon>Dikarya</taxon>
        <taxon>Ascomycota</taxon>
        <taxon>Pezizomycotina</taxon>
        <taxon>Eurotiomycetes</taxon>
        <taxon>Eurotiomycetidae</taxon>
        <taxon>Eurotiales</taxon>
        <taxon>Aspergillaceae</taxon>
        <taxon>Aspergillus</taxon>
        <taxon>Aspergillus subgen. Circumdati</taxon>
    </lineage>
</organism>
<dbReference type="GO" id="GO:0004518">
    <property type="term" value="F:nuclease activity"/>
    <property type="evidence" value="ECO:0007669"/>
    <property type="project" value="InterPro"/>
</dbReference>
<comment type="similarity">
    <text evidence="2">Belongs to the XPG/RAD2 endonuclease family.</text>
</comment>
<dbReference type="PANTHER" id="PTHR11081:SF32">
    <property type="entry name" value="POST-TRANSCRIPTIONAL REGULATOR MKT1"/>
    <property type="match status" value="1"/>
</dbReference>
<evidence type="ECO:0000313" key="5">
    <source>
        <dbReference type="Proteomes" id="UP000184546"/>
    </source>
</evidence>
<gene>
    <name evidence="4" type="ORF">ASPACDRAFT_79615</name>
</gene>
<dbReference type="Pfam" id="PF12246">
    <property type="entry name" value="MKT1_C"/>
    <property type="match status" value="1"/>
</dbReference>
<evidence type="ECO:0000259" key="3">
    <source>
        <dbReference type="SMART" id="SM00485"/>
    </source>
</evidence>
<dbReference type="InterPro" id="IPR037314">
    <property type="entry name" value="MKT1_H3TH"/>
</dbReference>
<dbReference type="InterPro" id="IPR006085">
    <property type="entry name" value="XPG_DNA_repair_N"/>
</dbReference>
<dbReference type="CDD" id="cd09858">
    <property type="entry name" value="PIN_MKT1"/>
    <property type="match status" value="1"/>
</dbReference>
<dbReference type="PRINTS" id="PR00853">
    <property type="entry name" value="XPGRADSUPER"/>
</dbReference>
<dbReference type="Gene3D" id="3.40.50.1010">
    <property type="entry name" value="5'-nuclease"/>
    <property type="match status" value="1"/>
</dbReference>
<dbReference type="RefSeq" id="XP_020055162.1">
    <property type="nucleotide sequence ID" value="XM_020205450.1"/>
</dbReference>
<accession>A0A1L9WRQ1</accession>
<name>A0A1L9WRQ1_ASPA1</name>
<keyword evidence="1" id="KW-0810">Translation regulation</keyword>
<evidence type="ECO:0000256" key="1">
    <source>
        <dbReference type="ARBA" id="ARBA00022845"/>
    </source>
</evidence>
<dbReference type="SUPFAM" id="SSF88723">
    <property type="entry name" value="PIN domain-like"/>
    <property type="match status" value="1"/>
</dbReference>
<dbReference type="InterPro" id="IPR022039">
    <property type="entry name" value="MKT1_C"/>
</dbReference>
<keyword evidence="5" id="KW-1185">Reference proteome</keyword>
<dbReference type="EMBL" id="KV878979">
    <property type="protein sequence ID" value="OJJ98822.1"/>
    <property type="molecule type" value="Genomic_DNA"/>
</dbReference>
<dbReference type="OrthoDB" id="17262at2759"/>
<dbReference type="CDD" id="cd09902">
    <property type="entry name" value="H3TH_MKT1"/>
    <property type="match status" value="1"/>
</dbReference>
<reference evidence="5" key="1">
    <citation type="journal article" date="2017" name="Genome Biol.">
        <title>Comparative genomics reveals high biological diversity and specific adaptations in the industrially and medically important fungal genus Aspergillus.</title>
        <authorList>
            <person name="de Vries R.P."/>
            <person name="Riley R."/>
            <person name="Wiebenga A."/>
            <person name="Aguilar-Osorio G."/>
            <person name="Amillis S."/>
            <person name="Uchima C.A."/>
            <person name="Anderluh G."/>
            <person name="Asadollahi M."/>
            <person name="Askin M."/>
            <person name="Barry K."/>
            <person name="Battaglia E."/>
            <person name="Bayram O."/>
            <person name="Benocci T."/>
            <person name="Braus-Stromeyer S.A."/>
            <person name="Caldana C."/>
            <person name="Canovas D."/>
            <person name="Cerqueira G.C."/>
            <person name="Chen F."/>
            <person name="Chen W."/>
            <person name="Choi C."/>
            <person name="Clum A."/>
            <person name="Dos Santos R.A."/>
            <person name="Damasio A.R."/>
            <person name="Diallinas G."/>
            <person name="Emri T."/>
            <person name="Fekete E."/>
            <person name="Flipphi M."/>
            <person name="Freyberg S."/>
            <person name="Gallo A."/>
            <person name="Gournas C."/>
            <person name="Habgood R."/>
            <person name="Hainaut M."/>
            <person name="Harispe M.L."/>
            <person name="Henrissat B."/>
            <person name="Hilden K.S."/>
            <person name="Hope R."/>
            <person name="Hossain A."/>
            <person name="Karabika E."/>
            <person name="Karaffa L."/>
            <person name="Karanyi Z."/>
            <person name="Krasevec N."/>
            <person name="Kuo A."/>
            <person name="Kusch H."/>
            <person name="LaButti K."/>
            <person name="Lagendijk E.L."/>
            <person name="Lapidus A."/>
            <person name="Levasseur A."/>
            <person name="Lindquist E."/>
            <person name="Lipzen A."/>
            <person name="Logrieco A.F."/>
            <person name="MacCabe A."/>
            <person name="Maekelae M.R."/>
            <person name="Malavazi I."/>
            <person name="Melin P."/>
            <person name="Meyer V."/>
            <person name="Mielnichuk N."/>
            <person name="Miskei M."/>
            <person name="Molnar A.P."/>
            <person name="Mule G."/>
            <person name="Ngan C.Y."/>
            <person name="Orejas M."/>
            <person name="Orosz E."/>
            <person name="Ouedraogo J.P."/>
            <person name="Overkamp K.M."/>
            <person name="Park H.-S."/>
            <person name="Perrone G."/>
            <person name="Piumi F."/>
            <person name="Punt P.J."/>
            <person name="Ram A.F."/>
            <person name="Ramon A."/>
            <person name="Rauscher S."/>
            <person name="Record E."/>
            <person name="Riano-Pachon D.M."/>
            <person name="Robert V."/>
            <person name="Roehrig J."/>
            <person name="Ruller R."/>
            <person name="Salamov A."/>
            <person name="Salih N.S."/>
            <person name="Samson R.A."/>
            <person name="Sandor E."/>
            <person name="Sanguinetti M."/>
            <person name="Schuetze T."/>
            <person name="Sepcic K."/>
            <person name="Shelest E."/>
            <person name="Sherlock G."/>
            <person name="Sophianopoulou V."/>
            <person name="Squina F.M."/>
            <person name="Sun H."/>
            <person name="Susca A."/>
            <person name="Todd R.B."/>
            <person name="Tsang A."/>
            <person name="Unkles S.E."/>
            <person name="van de Wiele N."/>
            <person name="van Rossen-Uffink D."/>
            <person name="Oliveira J.V."/>
            <person name="Vesth T.C."/>
            <person name="Visser J."/>
            <person name="Yu J.-H."/>
            <person name="Zhou M."/>
            <person name="Andersen M.R."/>
            <person name="Archer D.B."/>
            <person name="Baker S.E."/>
            <person name="Benoit I."/>
            <person name="Brakhage A.A."/>
            <person name="Braus G.H."/>
            <person name="Fischer R."/>
            <person name="Frisvad J.C."/>
            <person name="Goldman G.H."/>
            <person name="Houbraken J."/>
            <person name="Oakley B."/>
            <person name="Pocsi I."/>
            <person name="Scazzocchio C."/>
            <person name="Seiboth B."/>
            <person name="vanKuyk P.A."/>
            <person name="Wortman J."/>
            <person name="Dyer P.S."/>
            <person name="Grigoriev I.V."/>
        </authorList>
    </citation>
    <scope>NUCLEOTIDE SEQUENCE [LARGE SCALE GENOMIC DNA]</scope>
    <source>
        <strain evidence="5">ATCC 16872 / CBS 172.66 / WB 5094</strain>
    </source>
</reference>
<dbReference type="SMART" id="SM00485">
    <property type="entry name" value="XPGN"/>
    <property type="match status" value="1"/>
</dbReference>
<dbReference type="PANTHER" id="PTHR11081">
    <property type="entry name" value="FLAP ENDONUCLEASE FAMILY MEMBER"/>
    <property type="match status" value="1"/>
</dbReference>
<dbReference type="VEuPathDB" id="FungiDB:ASPACDRAFT_79615"/>
<dbReference type="GO" id="GO:0006417">
    <property type="term" value="P:regulation of translation"/>
    <property type="evidence" value="ECO:0007669"/>
    <property type="project" value="UniProtKB-KW"/>
</dbReference>
<evidence type="ECO:0000313" key="4">
    <source>
        <dbReference type="EMBL" id="OJJ98822.1"/>
    </source>
</evidence>